<dbReference type="InterPro" id="IPR011006">
    <property type="entry name" value="CheY-like_superfamily"/>
</dbReference>
<dbReference type="CDD" id="cd00156">
    <property type="entry name" value="REC"/>
    <property type="match status" value="1"/>
</dbReference>
<feature type="transmembrane region" description="Helical" evidence="8">
    <location>
        <begin position="352"/>
        <end position="372"/>
    </location>
</feature>
<evidence type="ECO:0000256" key="4">
    <source>
        <dbReference type="ARBA" id="ARBA00023015"/>
    </source>
</evidence>
<dbReference type="SUPFAM" id="SSF52172">
    <property type="entry name" value="CheY-like"/>
    <property type="match status" value="1"/>
</dbReference>
<evidence type="ECO:0000256" key="3">
    <source>
        <dbReference type="ARBA" id="ARBA00022553"/>
    </source>
</evidence>
<dbReference type="Gene3D" id="1.10.287.130">
    <property type="match status" value="1"/>
</dbReference>
<dbReference type="Gene3D" id="1.10.10.60">
    <property type="entry name" value="Homeodomain-like"/>
    <property type="match status" value="1"/>
</dbReference>
<evidence type="ECO:0000313" key="13">
    <source>
        <dbReference type="Proteomes" id="UP001497416"/>
    </source>
</evidence>
<evidence type="ECO:0000313" key="12">
    <source>
        <dbReference type="EMBL" id="CAL2076164.1"/>
    </source>
</evidence>
<dbReference type="InterPro" id="IPR019734">
    <property type="entry name" value="TPR_rpt"/>
</dbReference>
<feature type="domain" description="Response regulatory" evidence="11">
    <location>
        <begin position="652"/>
        <end position="767"/>
    </location>
</feature>
<evidence type="ECO:0000256" key="1">
    <source>
        <dbReference type="ARBA" id="ARBA00000085"/>
    </source>
</evidence>
<feature type="modified residue" description="4-aspartylphosphate" evidence="6">
    <location>
        <position position="700"/>
    </location>
</feature>
<evidence type="ECO:0000259" key="10">
    <source>
        <dbReference type="PROSITE" id="PS50109"/>
    </source>
</evidence>
<dbReference type="InterPro" id="IPR003594">
    <property type="entry name" value="HATPase_dom"/>
</dbReference>
<dbReference type="PROSITE" id="PS50109">
    <property type="entry name" value="HIS_KIN"/>
    <property type="match status" value="1"/>
</dbReference>
<dbReference type="Pfam" id="PF02518">
    <property type="entry name" value="HATPase_c"/>
    <property type="match status" value="1"/>
</dbReference>
<dbReference type="SMART" id="SM00387">
    <property type="entry name" value="HATPase_c"/>
    <property type="match status" value="1"/>
</dbReference>
<accession>A0ABM9NRH6</accession>
<feature type="repeat" description="TPR" evidence="7">
    <location>
        <begin position="78"/>
        <end position="111"/>
    </location>
</feature>
<dbReference type="InterPro" id="IPR001789">
    <property type="entry name" value="Sig_transdc_resp-reg_receiver"/>
</dbReference>
<dbReference type="PRINTS" id="PR00344">
    <property type="entry name" value="BCTRLSENSOR"/>
</dbReference>
<comment type="catalytic activity">
    <reaction evidence="1">
        <text>ATP + protein L-histidine = ADP + protein N-phospho-L-histidine.</text>
        <dbReference type="EC" id="2.7.13.3"/>
    </reaction>
</comment>
<gene>
    <name evidence="12" type="ORF">T190607A01A_10314</name>
</gene>
<dbReference type="InterPro" id="IPR009057">
    <property type="entry name" value="Homeodomain-like_sf"/>
</dbReference>
<sequence>MLSEANSVSLTKTYARAHKLLKSIQNNQQILHDKVIENVRSQSYLNIMNYHVANHDFDSVIHYQNLIKNSSHDLSILGKTEMHLAKIYAKKSDYYKSLDSFYKAIDFFERNEDVESQIESYIAVGMFYRKINSIDLSTEIDSILMNKYLFKSKDDYFNKRIYINHASHLASLGLEKQSIGVLQNINPNSLKSNVVKKYYYKELFEMFSITNQLDSARKYIHKAYANPEFKLPCDNANKTIGLAFLAFKAQDYPTTLMHLNKVKESEFFTRVSDFTKLKMFKVEYLSHKTLGNYQKSLKAYEDYFKVRNSLKSFHINARASILNFKLNYDEKILELKEINRVSDLFLQQRKKFYILYTFLITFSVLAFIFFIFHSKRKKERLQLFYEYEKIKAVTDYKNRFIENLSHEISTPITIIIGYLRLIANNPMEYSKVIKYTNLAKRSTENIANSLTNFLTLSKLEKEHVNHKTLSLPLGKFIEDCVLSFQGVAEIKNIALYYKSNINVSEDLEYDYDSLKKIINNLVSNAIKYTPPQKSIYFTAELLEKEIYITVKDEGIGIDKKEQEFIFDRFYQSKQNQIYGGFGIGLSLVNELISKLKGSISLDSEKGIGSVFKVNLPVTLKNYKSYLKDEKFVFKNITTETQIEVEDPDDAPSILVVDDNIEIINYINELLSPKFNCTFAFDGVEALGKILELHFDVILCDLRIPILNGYDLKAQLNKHERTRDIPYLLMTTSIKDFAEGKQNKLGIKDYLVKPFKDTELLTRINILIEKEQYQKQLQSLDKSEVNYSGAYADLMKKVNTIVIENINDKDFSVNKLAKLCGYSHKQFSQIIKEKSGLSPVKLVLEIRLLMAYDLIINNTYQSINEVIFAVGLNSRSYFNKVFTNRFGVKPGKLVKKIKVEDL</sequence>
<dbReference type="PROSITE" id="PS01124">
    <property type="entry name" value="HTH_ARAC_FAMILY_2"/>
    <property type="match status" value="1"/>
</dbReference>
<dbReference type="CDD" id="cd00082">
    <property type="entry name" value="HisKA"/>
    <property type="match status" value="1"/>
</dbReference>
<reference evidence="12 13" key="1">
    <citation type="submission" date="2024-05" db="EMBL/GenBank/DDBJ databases">
        <authorList>
            <person name="Duchaud E."/>
        </authorList>
    </citation>
    <scope>NUCLEOTIDE SEQUENCE [LARGE SCALE GENOMIC DNA]</scope>
    <source>
        <strain evidence="12">Ena-SAMPLE-TAB-13-05-2024-13:56:06:370-140302</strain>
    </source>
</reference>
<evidence type="ECO:0000256" key="5">
    <source>
        <dbReference type="ARBA" id="ARBA00023163"/>
    </source>
</evidence>
<comment type="caution">
    <text evidence="12">The sequence shown here is derived from an EMBL/GenBank/DDBJ whole genome shotgun (WGS) entry which is preliminary data.</text>
</comment>
<name>A0ABM9NRH6_9FLAO</name>
<keyword evidence="8" id="KW-1133">Transmembrane helix</keyword>
<dbReference type="InterPro" id="IPR036097">
    <property type="entry name" value="HisK_dim/P_sf"/>
</dbReference>
<dbReference type="EMBL" id="CAXIXY010000003">
    <property type="protein sequence ID" value="CAL2076164.1"/>
    <property type="molecule type" value="Genomic_DNA"/>
</dbReference>
<keyword evidence="5" id="KW-0804">Transcription</keyword>
<evidence type="ECO:0000256" key="7">
    <source>
        <dbReference type="PROSITE-ProRule" id="PRU00339"/>
    </source>
</evidence>
<dbReference type="PANTHER" id="PTHR43547">
    <property type="entry name" value="TWO-COMPONENT HISTIDINE KINASE"/>
    <property type="match status" value="1"/>
</dbReference>
<dbReference type="PANTHER" id="PTHR43547:SF2">
    <property type="entry name" value="HYBRID SIGNAL TRANSDUCTION HISTIDINE KINASE C"/>
    <property type="match status" value="1"/>
</dbReference>
<dbReference type="Gene3D" id="3.40.50.2300">
    <property type="match status" value="1"/>
</dbReference>
<dbReference type="InterPro" id="IPR036890">
    <property type="entry name" value="HATPase_C_sf"/>
</dbReference>
<dbReference type="InterPro" id="IPR005467">
    <property type="entry name" value="His_kinase_dom"/>
</dbReference>
<dbReference type="SUPFAM" id="SSF47384">
    <property type="entry name" value="Homodimeric domain of signal transducing histidine kinase"/>
    <property type="match status" value="1"/>
</dbReference>
<dbReference type="SUPFAM" id="SSF48452">
    <property type="entry name" value="TPR-like"/>
    <property type="match status" value="1"/>
</dbReference>
<feature type="domain" description="Histidine kinase" evidence="10">
    <location>
        <begin position="403"/>
        <end position="619"/>
    </location>
</feature>
<keyword evidence="8" id="KW-0472">Membrane</keyword>
<proteinExistence type="predicted"/>
<dbReference type="SMART" id="SM00388">
    <property type="entry name" value="HisKA"/>
    <property type="match status" value="1"/>
</dbReference>
<dbReference type="InterPro" id="IPR018060">
    <property type="entry name" value="HTH_AraC"/>
</dbReference>
<dbReference type="SUPFAM" id="SSF55874">
    <property type="entry name" value="ATPase domain of HSP90 chaperone/DNA topoisomerase II/histidine kinase"/>
    <property type="match status" value="1"/>
</dbReference>
<keyword evidence="8" id="KW-0812">Transmembrane</keyword>
<dbReference type="Pfam" id="PF00072">
    <property type="entry name" value="Response_reg"/>
    <property type="match status" value="1"/>
</dbReference>
<dbReference type="SMART" id="SM00448">
    <property type="entry name" value="REC"/>
    <property type="match status" value="1"/>
</dbReference>
<keyword evidence="13" id="KW-1185">Reference proteome</keyword>
<dbReference type="SMART" id="SM00342">
    <property type="entry name" value="HTH_ARAC"/>
    <property type="match status" value="1"/>
</dbReference>
<dbReference type="Gene3D" id="3.30.565.10">
    <property type="entry name" value="Histidine kinase-like ATPase, C-terminal domain"/>
    <property type="match status" value="1"/>
</dbReference>
<feature type="domain" description="HTH araC/xylS-type" evidence="9">
    <location>
        <begin position="795"/>
        <end position="895"/>
    </location>
</feature>
<dbReference type="Pfam" id="PF12833">
    <property type="entry name" value="HTH_18"/>
    <property type="match status" value="1"/>
</dbReference>
<dbReference type="SUPFAM" id="SSF46689">
    <property type="entry name" value="Homeodomain-like"/>
    <property type="match status" value="1"/>
</dbReference>
<keyword evidence="4" id="KW-0805">Transcription regulation</keyword>
<dbReference type="Pfam" id="PF00512">
    <property type="entry name" value="HisKA"/>
    <property type="match status" value="1"/>
</dbReference>
<dbReference type="PROSITE" id="PS50110">
    <property type="entry name" value="RESPONSE_REGULATORY"/>
    <property type="match status" value="1"/>
</dbReference>
<dbReference type="RefSeq" id="WP_348709844.1">
    <property type="nucleotide sequence ID" value="NZ_CAXIXY010000003.1"/>
</dbReference>
<dbReference type="EC" id="2.7.13.3" evidence="2"/>
<organism evidence="12 13">
    <name type="scientific">Tenacibaculum platacis</name>
    <dbReference type="NCBI Taxonomy" id="3137852"/>
    <lineage>
        <taxon>Bacteria</taxon>
        <taxon>Pseudomonadati</taxon>
        <taxon>Bacteroidota</taxon>
        <taxon>Flavobacteriia</taxon>
        <taxon>Flavobacteriales</taxon>
        <taxon>Flavobacteriaceae</taxon>
        <taxon>Tenacibaculum</taxon>
    </lineage>
</organism>
<keyword evidence="7" id="KW-0802">TPR repeat</keyword>
<dbReference type="InterPro" id="IPR004358">
    <property type="entry name" value="Sig_transdc_His_kin-like_C"/>
</dbReference>
<evidence type="ECO:0000256" key="8">
    <source>
        <dbReference type="SAM" id="Phobius"/>
    </source>
</evidence>
<evidence type="ECO:0000256" key="6">
    <source>
        <dbReference type="PROSITE-ProRule" id="PRU00169"/>
    </source>
</evidence>
<dbReference type="InterPro" id="IPR011990">
    <property type="entry name" value="TPR-like_helical_dom_sf"/>
</dbReference>
<protein>
    <recommendedName>
        <fullName evidence="2">histidine kinase</fullName>
        <ecNumber evidence="2">2.7.13.3</ecNumber>
    </recommendedName>
</protein>
<evidence type="ECO:0000259" key="9">
    <source>
        <dbReference type="PROSITE" id="PS01124"/>
    </source>
</evidence>
<keyword evidence="3 6" id="KW-0597">Phosphoprotein</keyword>
<evidence type="ECO:0000256" key="2">
    <source>
        <dbReference type="ARBA" id="ARBA00012438"/>
    </source>
</evidence>
<dbReference type="InterPro" id="IPR003661">
    <property type="entry name" value="HisK_dim/P_dom"/>
</dbReference>
<dbReference type="PROSITE" id="PS50005">
    <property type="entry name" value="TPR"/>
    <property type="match status" value="1"/>
</dbReference>
<dbReference type="Proteomes" id="UP001497416">
    <property type="component" value="Unassembled WGS sequence"/>
</dbReference>
<evidence type="ECO:0000259" key="11">
    <source>
        <dbReference type="PROSITE" id="PS50110"/>
    </source>
</evidence>